<dbReference type="OrthoDB" id="3863875at2"/>
<dbReference type="PRINTS" id="PR00038">
    <property type="entry name" value="HTHLUXR"/>
</dbReference>
<protein>
    <submittedName>
        <fullName evidence="2">PhpR</fullName>
    </submittedName>
</protein>
<feature type="domain" description="HTH luxR-type" evidence="1">
    <location>
        <begin position="255"/>
        <end position="320"/>
    </location>
</feature>
<evidence type="ECO:0000259" key="1">
    <source>
        <dbReference type="PROSITE" id="PS50043"/>
    </source>
</evidence>
<dbReference type="GO" id="GO:0006355">
    <property type="term" value="P:regulation of DNA-templated transcription"/>
    <property type="evidence" value="ECO:0007669"/>
    <property type="project" value="InterPro"/>
</dbReference>
<dbReference type="InterPro" id="IPR036388">
    <property type="entry name" value="WH-like_DNA-bd_sf"/>
</dbReference>
<dbReference type="InterPro" id="IPR016032">
    <property type="entry name" value="Sig_transdc_resp-reg_C-effctor"/>
</dbReference>
<accession>A0A0M3WNF8</accession>
<proteinExistence type="predicted"/>
<organism evidence="2">
    <name type="scientific">Kitasatospora phosalacinea</name>
    <dbReference type="NCBI Taxonomy" id="2065"/>
    <lineage>
        <taxon>Bacteria</taxon>
        <taxon>Bacillati</taxon>
        <taxon>Actinomycetota</taxon>
        <taxon>Actinomycetes</taxon>
        <taxon>Kitasatosporales</taxon>
        <taxon>Streptomycetaceae</taxon>
        <taxon>Kitasatospora</taxon>
    </lineage>
</organism>
<dbReference type="InterPro" id="IPR000792">
    <property type="entry name" value="Tscrpt_reg_LuxR_C"/>
</dbReference>
<dbReference type="Pfam" id="PF00196">
    <property type="entry name" value="GerE"/>
    <property type="match status" value="1"/>
</dbReference>
<dbReference type="PANTHER" id="PTHR34293:SF1">
    <property type="entry name" value="HTH-TYPE TRANSCRIPTIONAL REGULATOR TRMBL2"/>
    <property type="match status" value="1"/>
</dbReference>
<dbReference type="SUPFAM" id="SSF46894">
    <property type="entry name" value="C-terminal effector domain of the bipartite response regulators"/>
    <property type="match status" value="1"/>
</dbReference>
<dbReference type="CDD" id="cd06170">
    <property type="entry name" value="LuxR_C_like"/>
    <property type="match status" value="1"/>
</dbReference>
<name>A0A0M3WNF8_9ACTN</name>
<dbReference type="PROSITE" id="PS50043">
    <property type="entry name" value="HTH_LUXR_2"/>
    <property type="match status" value="1"/>
</dbReference>
<dbReference type="GO" id="GO:0003677">
    <property type="term" value="F:DNA binding"/>
    <property type="evidence" value="ECO:0007669"/>
    <property type="project" value="InterPro"/>
</dbReference>
<reference evidence="2" key="1">
    <citation type="journal article" date="2015" name="J. Antibiot.">
        <title>Conserved biosynthetic pathways for phosalacine, bialaphos and newly discovered phosphonic acid natural products.</title>
        <authorList>
            <person name="Blodgett J.A.V."/>
            <person name="Zhang J.K."/>
            <person name="Yu X."/>
            <person name="Metcalf W.W."/>
        </authorList>
    </citation>
    <scope>NUCLEOTIDE SEQUENCE</scope>
    <source>
        <strain evidence="2">NRRL B-16230</strain>
    </source>
</reference>
<dbReference type="Gene3D" id="1.10.10.10">
    <property type="entry name" value="Winged helix-like DNA-binding domain superfamily/Winged helix DNA-binding domain"/>
    <property type="match status" value="1"/>
</dbReference>
<dbReference type="RefSeq" id="WP_051731880.1">
    <property type="nucleotide sequence ID" value="NZ_JNWZ01000012.1"/>
</dbReference>
<sequence>MKTEEGTAYALFRAIASGDVRSRPSALSRLKLTDGEFDRAVDWLVDAGLLVPPREPGRFPAAVSADVAAARLAAVQLDGVLERVDQLRELHLTLESLVSAPRRCDGDARVRTLVGESTIAEALDRVSLTAHQEILSMHPGVPLRPQQLEDSMERNRRAIARGVQMRAIHIEAMERVAHGVIHLRSLQDAGLEVRLAAILPFRMILVDRFVAFLSTTSRDNEIAALEITDRDLCASLHALFDYCWITAVSPTSTVAAPDEVTLSKRELVILRMYASGLKDAAVARSLGVSARTLRRVTSEMMEKLGAESRFQAGVKAIELGLLGDSVEALESHHD</sequence>
<dbReference type="EMBL" id="KP185121">
    <property type="protein sequence ID" value="AKO69621.1"/>
    <property type="molecule type" value="Genomic_DNA"/>
</dbReference>
<dbReference type="SMART" id="SM00421">
    <property type="entry name" value="HTH_LUXR"/>
    <property type="match status" value="1"/>
</dbReference>
<dbReference type="PANTHER" id="PTHR34293">
    <property type="entry name" value="HTH-TYPE TRANSCRIPTIONAL REGULATOR TRMBL2"/>
    <property type="match status" value="1"/>
</dbReference>
<dbReference type="InterPro" id="IPR051797">
    <property type="entry name" value="TrmB-like"/>
</dbReference>
<evidence type="ECO:0000313" key="2">
    <source>
        <dbReference type="EMBL" id="AKO69621.1"/>
    </source>
</evidence>
<gene>
    <name evidence="2" type="primary">phpR</name>
</gene>
<dbReference type="AlphaFoldDB" id="A0A0M3WNF8"/>